<sequence length="304" mass="34144">MSKSVWSKRRVFRLLKKNPLSKRATITLVSLSTIIYLIVQGSHQPSRHPPNIPLPERSVKYGGAKIPFMLKPERDDEHMHGRHIAEINGIPHWTPTPLDFSAQTAEEKQKAHTNCSFNRLRSDSLPLDRRISDVRPKLCKKGWFYENTAKLPTTSVVIVFYNEPLSTLLRSIHSVLNRTPQRLLKEIILVDDGSDDNAPWLLEGGELDYHLDLLPKIMIARLKGRNGLMAARNSGASLASGDTITFLDSHVEVGPGWIQPLLGRIAEGLREGIDRVVVPSIDSIDADSFEYKRGVLIFSVIHGD</sequence>
<feature type="domain" description="Glycosyltransferase 2-like" evidence="9">
    <location>
        <begin position="155"/>
        <end position="294"/>
    </location>
</feature>
<keyword evidence="3" id="KW-0328">Glycosyltransferase</keyword>
<keyword evidence="8" id="KW-0472">Membrane</keyword>
<keyword evidence="5" id="KW-0479">Metal-binding</keyword>
<comment type="cofactor">
    <cofactor evidence="1">
        <name>Mn(2+)</name>
        <dbReference type="ChEBI" id="CHEBI:29035"/>
    </cofactor>
</comment>
<evidence type="ECO:0000256" key="3">
    <source>
        <dbReference type="ARBA" id="ARBA00022676"/>
    </source>
</evidence>
<keyword evidence="8" id="KW-1133">Transmembrane helix</keyword>
<evidence type="ECO:0000256" key="5">
    <source>
        <dbReference type="ARBA" id="ARBA00022723"/>
    </source>
</evidence>
<name>A0A2V3J3M8_9FLOR</name>
<keyword evidence="11" id="KW-1185">Reference proteome</keyword>
<dbReference type="InterPro" id="IPR001173">
    <property type="entry name" value="Glyco_trans_2-like"/>
</dbReference>
<dbReference type="GO" id="GO:0005794">
    <property type="term" value="C:Golgi apparatus"/>
    <property type="evidence" value="ECO:0007669"/>
    <property type="project" value="TreeGrafter"/>
</dbReference>
<comment type="caution">
    <text evidence="10">The sequence shown here is derived from an EMBL/GenBank/DDBJ whole genome shotgun (WGS) entry which is preliminary data.</text>
</comment>
<reference evidence="10 11" key="1">
    <citation type="journal article" date="2018" name="Mol. Biol. Evol.">
        <title>Analysis of the draft genome of the red seaweed Gracilariopsis chorda provides insights into genome size evolution in Rhodophyta.</title>
        <authorList>
            <person name="Lee J."/>
            <person name="Yang E.C."/>
            <person name="Graf L."/>
            <person name="Yang J.H."/>
            <person name="Qiu H."/>
            <person name="Zel Zion U."/>
            <person name="Chan C.X."/>
            <person name="Stephens T.G."/>
            <person name="Weber A.P.M."/>
            <person name="Boo G.H."/>
            <person name="Boo S.M."/>
            <person name="Kim K.M."/>
            <person name="Shin Y."/>
            <person name="Jung M."/>
            <person name="Lee S.J."/>
            <person name="Yim H.S."/>
            <person name="Lee J.H."/>
            <person name="Bhattacharya D."/>
            <person name="Yoon H.S."/>
        </authorList>
    </citation>
    <scope>NUCLEOTIDE SEQUENCE [LARGE SCALE GENOMIC DNA]</scope>
    <source>
        <strain evidence="10 11">SKKU-2015</strain>
        <tissue evidence="10">Whole body</tissue>
    </source>
</reference>
<protein>
    <submittedName>
        <fullName evidence="10">Polypeptide N-acetylgalactosaminyltransferase 5</fullName>
    </submittedName>
</protein>
<dbReference type="GO" id="GO:0004653">
    <property type="term" value="F:polypeptide N-acetylgalactosaminyltransferase activity"/>
    <property type="evidence" value="ECO:0007669"/>
    <property type="project" value="TreeGrafter"/>
</dbReference>
<dbReference type="PANTHER" id="PTHR11675">
    <property type="entry name" value="N-ACETYLGALACTOSAMINYLTRANSFERASE"/>
    <property type="match status" value="1"/>
</dbReference>
<evidence type="ECO:0000313" key="10">
    <source>
        <dbReference type="EMBL" id="PXF48597.1"/>
    </source>
</evidence>
<dbReference type="Pfam" id="PF00535">
    <property type="entry name" value="Glycos_transf_2"/>
    <property type="match status" value="1"/>
</dbReference>
<proteinExistence type="predicted"/>
<dbReference type="GO" id="GO:0046872">
    <property type="term" value="F:metal ion binding"/>
    <property type="evidence" value="ECO:0007669"/>
    <property type="project" value="UniProtKB-KW"/>
</dbReference>
<dbReference type="PANTHER" id="PTHR11675:SF68">
    <property type="entry name" value="N-ACETYLGALACTOSAMINYLTRANSFERASE 7"/>
    <property type="match status" value="1"/>
</dbReference>
<evidence type="ECO:0000256" key="7">
    <source>
        <dbReference type="ARBA" id="ARBA00023211"/>
    </source>
</evidence>
<evidence type="ECO:0000256" key="1">
    <source>
        <dbReference type="ARBA" id="ARBA00001936"/>
    </source>
</evidence>
<evidence type="ECO:0000256" key="2">
    <source>
        <dbReference type="ARBA" id="ARBA00004922"/>
    </source>
</evidence>
<dbReference type="Proteomes" id="UP000247409">
    <property type="component" value="Unassembled WGS sequence"/>
</dbReference>
<organism evidence="10 11">
    <name type="scientific">Gracilariopsis chorda</name>
    <dbReference type="NCBI Taxonomy" id="448386"/>
    <lineage>
        <taxon>Eukaryota</taxon>
        <taxon>Rhodophyta</taxon>
        <taxon>Florideophyceae</taxon>
        <taxon>Rhodymeniophycidae</taxon>
        <taxon>Gracilariales</taxon>
        <taxon>Gracilariaceae</taxon>
        <taxon>Gracilariopsis</taxon>
    </lineage>
</organism>
<keyword evidence="6" id="KW-1015">Disulfide bond</keyword>
<evidence type="ECO:0000313" key="11">
    <source>
        <dbReference type="Proteomes" id="UP000247409"/>
    </source>
</evidence>
<dbReference type="OrthoDB" id="6595981at2759"/>
<dbReference type="EMBL" id="NBIV01000012">
    <property type="protein sequence ID" value="PXF48597.1"/>
    <property type="molecule type" value="Genomic_DNA"/>
</dbReference>
<dbReference type="STRING" id="448386.A0A2V3J3M8"/>
<keyword evidence="8" id="KW-0812">Transmembrane</keyword>
<dbReference type="InterPro" id="IPR029044">
    <property type="entry name" value="Nucleotide-diphossugar_trans"/>
</dbReference>
<evidence type="ECO:0000256" key="4">
    <source>
        <dbReference type="ARBA" id="ARBA00022679"/>
    </source>
</evidence>
<dbReference type="AlphaFoldDB" id="A0A2V3J3M8"/>
<evidence type="ECO:0000256" key="8">
    <source>
        <dbReference type="SAM" id="Phobius"/>
    </source>
</evidence>
<evidence type="ECO:0000259" key="9">
    <source>
        <dbReference type="Pfam" id="PF00535"/>
    </source>
</evidence>
<comment type="pathway">
    <text evidence="2">Protein modification; protein glycosylation.</text>
</comment>
<dbReference type="GO" id="GO:0006493">
    <property type="term" value="P:protein O-linked glycosylation"/>
    <property type="evidence" value="ECO:0007669"/>
    <property type="project" value="TreeGrafter"/>
</dbReference>
<evidence type="ECO:0000256" key="6">
    <source>
        <dbReference type="ARBA" id="ARBA00023157"/>
    </source>
</evidence>
<keyword evidence="7" id="KW-0464">Manganese</keyword>
<accession>A0A2V3J3M8</accession>
<gene>
    <name evidence="10" type="ORF">BWQ96_01449</name>
</gene>
<feature type="transmembrane region" description="Helical" evidence="8">
    <location>
        <begin position="20"/>
        <end position="39"/>
    </location>
</feature>
<dbReference type="Gene3D" id="3.90.550.10">
    <property type="entry name" value="Spore Coat Polysaccharide Biosynthesis Protein SpsA, Chain A"/>
    <property type="match status" value="1"/>
</dbReference>
<dbReference type="SUPFAM" id="SSF53448">
    <property type="entry name" value="Nucleotide-diphospho-sugar transferases"/>
    <property type="match status" value="1"/>
</dbReference>
<keyword evidence="4 10" id="KW-0808">Transferase</keyword>